<dbReference type="SUPFAM" id="SSF51695">
    <property type="entry name" value="PLC-like phosphodiesterases"/>
    <property type="match status" value="1"/>
</dbReference>
<dbReference type="Proteomes" id="UP001164746">
    <property type="component" value="Chromosome 14"/>
</dbReference>
<gene>
    <name evidence="2" type="ORF">MAR_011203</name>
</gene>
<dbReference type="InterPro" id="IPR000909">
    <property type="entry name" value="PLipase_C_PInositol-sp_X_dom"/>
</dbReference>
<dbReference type="SMART" id="SM00148">
    <property type="entry name" value="PLCXc"/>
    <property type="match status" value="1"/>
</dbReference>
<dbReference type="EMBL" id="CP111025">
    <property type="protein sequence ID" value="WAR25499.1"/>
    <property type="molecule type" value="Genomic_DNA"/>
</dbReference>
<dbReference type="CDD" id="cd08616">
    <property type="entry name" value="PI-PLCXD1c"/>
    <property type="match status" value="1"/>
</dbReference>
<organism evidence="2 3">
    <name type="scientific">Mya arenaria</name>
    <name type="common">Soft-shell clam</name>
    <dbReference type="NCBI Taxonomy" id="6604"/>
    <lineage>
        <taxon>Eukaryota</taxon>
        <taxon>Metazoa</taxon>
        <taxon>Spiralia</taxon>
        <taxon>Lophotrochozoa</taxon>
        <taxon>Mollusca</taxon>
        <taxon>Bivalvia</taxon>
        <taxon>Autobranchia</taxon>
        <taxon>Heteroconchia</taxon>
        <taxon>Euheterodonta</taxon>
        <taxon>Imparidentia</taxon>
        <taxon>Neoheterodontei</taxon>
        <taxon>Myida</taxon>
        <taxon>Myoidea</taxon>
        <taxon>Myidae</taxon>
        <taxon>Mya</taxon>
    </lineage>
</organism>
<feature type="domain" description="Phosphatidylinositol-specific phospholipase C X" evidence="1">
    <location>
        <begin position="23"/>
        <end position="189"/>
    </location>
</feature>
<dbReference type="InterPro" id="IPR042158">
    <property type="entry name" value="PLCXD1/2/3"/>
</dbReference>
<accession>A0ABY7FW43</accession>
<sequence length="387" mass="42994">MAECGDGRFDFRNWMGNLPVALHDTPISELAIPGSHNSFSYSLDPKSEIGPDADSAVRLLGGIGAAIIYKWSVTQDCSFRDQLVAGVRYFDLRVAPRRTTGKFHFLHTLFGISVEDGVREIFEFLREHDKEVVILDFNHFYDMSDEKHTELIQKLIDICGEKICLFVGIENLTLSTMWENGLQVIVVYHNKMAGDCCQLWPGHDCIRAPWPNTPSVTKMVAYLEQTTCTCRPVMFHVTQCILTADTGFIMSHLTGGVKGDLAKKANPAALAWLKTKKRGPQGVNIVIADYVQMDDFTRKVIEINYLDECPKCAGLRPSSTALLLKLVSSLLQNVKQDGGISEKHSNITSVKTVDSGSNYSRNVSAVDLDVPSLSKGEIRTVKKGTFQ</sequence>
<dbReference type="PROSITE" id="PS50007">
    <property type="entry name" value="PIPLC_X_DOMAIN"/>
    <property type="match status" value="1"/>
</dbReference>
<keyword evidence="3" id="KW-1185">Reference proteome</keyword>
<dbReference type="InterPro" id="IPR051057">
    <property type="entry name" value="PI-PLC_domain"/>
</dbReference>
<reference evidence="2" key="1">
    <citation type="submission" date="2022-11" db="EMBL/GenBank/DDBJ databases">
        <title>Centuries of genome instability and evolution in soft-shell clam transmissible cancer (bioRxiv).</title>
        <authorList>
            <person name="Hart S.F.M."/>
            <person name="Yonemitsu M.A."/>
            <person name="Giersch R.M."/>
            <person name="Beal B.F."/>
            <person name="Arriagada G."/>
            <person name="Davis B.W."/>
            <person name="Ostrander E.A."/>
            <person name="Goff S.P."/>
            <person name="Metzger M.J."/>
        </authorList>
    </citation>
    <scope>NUCLEOTIDE SEQUENCE</scope>
    <source>
        <strain evidence="2">MELC-2E11</strain>
        <tissue evidence="2">Siphon/mantle</tissue>
    </source>
</reference>
<proteinExistence type="predicted"/>
<evidence type="ECO:0000259" key="1">
    <source>
        <dbReference type="SMART" id="SM00148"/>
    </source>
</evidence>
<protein>
    <submittedName>
        <fullName evidence="2">PLCX2-like protein</fullName>
    </submittedName>
</protein>
<name>A0ABY7FW43_MYAAR</name>
<dbReference type="InterPro" id="IPR017946">
    <property type="entry name" value="PLC-like_Pdiesterase_TIM-brl"/>
</dbReference>
<dbReference type="PANTHER" id="PTHR13593">
    <property type="match status" value="1"/>
</dbReference>
<evidence type="ECO:0000313" key="2">
    <source>
        <dbReference type="EMBL" id="WAR25499.1"/>
    </source>
</evidence>
<evidence type="ECO:0000313" key="3">
    <source>
        <dbReference type="Proteomes" id="UP001164746"/>
    </source>
</evidence>
<dbReference type="Gene3D" id="3.20.20.190">
    <property type="entry name" value="Phosphatidylinositol (PI) phosphodiesterase"/>
    <property type="match status" value="1"/>
</dbReference>
<dbReference type="PANTHER" id="PTHR13593:SF113">
    <property type="entry name" value="SI:DKEY-266F7.9"/>
    <property type="match status" value="1"/>
</dbReference>